<dbReference type="KEGG" id="psti:SOO65_18865"/>
<keyword evidence="3" id="KW-0732">Signal</keyword>
<feature type="signal peptide" evidence="3">
    <location>
        <begin position="1"/>
        <end position="18"/>
    </location>
</feature>
<keyword evidence="1" id="KW-0175">Coiled coil</keyword>
<reference evidence="4 5" key="1">
    <citation type="submission" date="2023-11" db="EMBL/GenBank/DDBJ databases">
        <title>Peredibacter starrii A3.12.</title>
        <authorList>
            <person name="Mitchell R.J."/>
        </authorList>
    </citation>
    <scope>NUCLEOTIDE SEQUENCE [LARGE SCALE GENOMIC DNA]</scope>
    <source>
        <strain evidence="4 5">A3.12</strain>
    </source>
</reference>
<evidence type="ECO:0000313" key="5">
    <source>
        <dbReference type="Proteomes" id="UP001324634"/>
    </source>
</evidence>
<evidence type="ECO:0000313" key="4">
    <source>
        <dbReference type="EMBL" id="WPU64759.1"/>
    </source>
</evidence>
<feature type="chain" id="PRO_5043791665" evidence="3">
    <location>
        <begin position="19"/>
        <end position="378"/>
    </location>
</feature>
<dbReference type="Proteomes" id="UP001324634">
    <property type="component" value="Chromosome"/>
</dbReference>
<accession>A0AAX4HN97</accession>
<protein>
    <submittedName>
        <fullName evidence="4">Uncharacterized protein</fullName>
    </submittedName>
</protein>
<evidence type="ECO:0000256" key="1">
    <source>
        <dbReference type="SAM" id="Coils"/>
    </source>
</evidence>
<dbReference type="EMBL" id="CP139487">
    <property type="protein sequence ID" value="WPU64759.1"/>
    <property type="molecule type" value="Genomic_DNA"/>
</dbReference>
<dbReference type="RefSeq" id="WP_321394153.1">
    <property type="nucleotide sequence ID" value="NZ_CP139487.1"/>
</dbReference>
<name>A0AAX4HN97_9BACT</name>
<evidence type="ECO:0000256" key="2">
    <source>
        <dbReference type="SAM" id="MobiDB-lite"/>
    </source>
</evidence>
<sequence length="378" mass="41955">MKLLAALTLAVSMAPAFANVEFGGVTFHSSVEQKQIDILKNDLRYVYQNPVLKVDNDFLAATKMQAVDGKNMHNWLLNRVRYIVGQSYELKEENIEISIRRALFFKFPETPMPEGFELLSRVNDEGEDDGGVKTVMTNIGGALYLVGKKAKVPFGLKLDNETVYVTSARTGVLQVGEGLFLKRFMINKDNEKASSNSISRLGTLFHEARHSDGNGKSTGFLHKVCPDGHPYGGYAACEIVGNGSYTIGGLAERQLLQNCTDCSQTELSGLAVKVLDSFDRVIDLAAAQKRAVMLAQVEQYKSLIQTYENIITILPERRADYQREINALKEMVAQLEKEIANLSYSPSKKPADFDATPEGKFSEMTVKQSSKLMEKSLK</sequence>
<keyword evidence="5" id="KW-1185">Reference proteome</keyword>
<feature type="region of interest" description="Disordered" evidence="2">
    <location>
        <begin position="345"/>
        <end position="378"/>
    </location>
</feature>
<evidence type="ECO:0000256" key="3">
    <source>
        <dbReference type="SAM" id="SignalP"/>
    </source>
</evidence>
<organism evidence="4 5">
    <name type="scientific">Peredibacter starrii</name>
    <dbReference type="NCBI Taxonomy" id="28202"/>
    <lineage>
        <taxon>Bacteria</taxon>
        <taxon>Pseudomonadati</taxon>
        <taxon>Bdellovibrionota</taxon>
        <taxon>Bacteriovoracia</taxon>
        <taxon>Bacteriovoracales</taxon>
        <taxon>Bacteriovoracaceae</taxon>
        <taxon>Peredibacter</taxon>
    </lineage>
</organism>
<feature type="coiled-coil region" evidence="1">
    <location>
        <begin position="318"/>
        <end position="345"/>
    </location>
</feature>
<gene>
    <name evidence="4" type="ORF">SOO65_18865</name>
</gene>
<proteinExistence type="predicted"/>
<dbReference type="AlphaFoldDB" id="A0AAX4HN97"/>